<dbReference type="Pfam" id="PF02687">
    <property type="entry name" value="FtsX"/>
    <property type="match status" value="2"/>
</dbReference>
<accession>A0A371AW81</accession>
<organism evidence="8 9">
    <name type="scientific">Anaerosacchariphilus polymeriproducens</name>
    <dbReference type="NCBI Taxonomy" id="1812858"/>
    <lineage>
        <taxon>Bacteria</taxon>
        <taxon>Bacillati</taxon>
        <taxon>Bacillota</taxon>
        <taxon>Clostridia</taxon>
        <taxon>Lachnospirales</taxon>
        <taxon>Lachnospiraceae</taxon>
        <taxon>Anaerosacchariphilus</taxon>
    </lineage>
</organism>
<feature type="transmembrane region" description="Helical" evidence="6">
    <location>
        <begin position="349"/>
        <end position="369"/>
    </location>
</feature>
<evidence type="ECO:0000256" key="5">
    <source>
        <dbReference type="ARBA" id="ARBA00023136"/>
    </source>
</evidence>
<dbReference type="GO" id="GO:0022857">
    <property type="term" value="F:transmembrane transporter activity"/>
    <property type="evidence" value="ECO:0007669"/>
    <property type="project" value="TreeGrafter"/>
</dbReference>
<evidence type="ECO:0000256" key="6">
    <source>
        <dbReference type="SAM" id="Phobius"/>
    </source>
</evidence>
<evidence type="ECO:0000256" key="2">
    <source>
        <dbReference type="ARBA" id="ARBA00022475"/>
    </source>
</evidence>
<gene>
    <name evidence="8" type="ORF">DWV06_08170</name>
</gene>
<comment type="subcellular location">
    <subcellularLocation>
        <location evidence="1">Cell membrane</location>
        <topology evidence="1">Multi-pass membrane protein</topology>
    </subcellularLocation>
</comment>
<dbReference type="OrthoDB" id="9812886at2"/>
<dbReference type="EMBL" id="QRCT01000019">
    <property type="protein sequence ID" value="RDU23823.1"/>
    <property type="molecule type" value="Genomic_DNA"/>
</dbReference>
<dbReference type="RefSeq" id="WP_115481692.1">
    <property type="nucleotide sequence ID" value="NZ_QRCT01000019.1"/>
</dbReference>
<feature type="domain" description="ABC3 transporter permease C-terminal" evidence="7">
    <location>
        <begin position="826"/>
        <end position="946"/>
    </location>
</feature>
<comment type="caution">
    <text evidence="8">The sequence shown here is derived from an EMBL/GenBank/DDBJ whole genome shotgun (WGS) entry which is preliminary data.</text>
</comment>
<keyword evidence="3 6" id="KW-0812">Transmembrane</keyword>
<evidence type="ECO:0000256" key="3">
    <source>
        <dbReference type="ARBA" id="ARBA00022692"/>
    </source>
</evidence>
<keyword evidence="2" id="KW-1003">Cell membrane</keyword>
<dbReference type="InterPro" id="IPR003838">
    <property type="entry name" value="ABC3_permease_C"/>
</dbReference>
<dbReference type="PANTHER" id="PTHR30572:SF9">
    <property type="entry name" value="ABC TRANSPORTER PERMEASE PROTEIN"/>
    <property type="match status" value="1"/>
</dbReference>
<evidence type="ECO:0000313" key="8">
    <source>
        <dbReference type="EMBL" id="RDU23823.1"/>
    </source>
</evidence>
<evidence type="ECO:0000259" key="7">
    <source>
        <dbReference type="Pfam" id="PF02687"/>
    </source>
</evidence>
<keyword evidence="5 6" id="KW-0472">Membrane</keyword>
<evidence type="ECO:0000256" key="4">
    <source>
        <dbReference type="ARBA" id="ARBA00022989"/>
    </source>
</evidence>
<dbReference type="Proteomes" id="UP000255036">
    <property type="component" value="Unassembled WGS sequence"/>
</dbReference>
<feature type="transmembrane region" description="Helical" evidence="6">
    <location>
        <begin position="398"/>
        <end position="421"/>
    </location>
</feature>
<feature type="transmembrane region" description="Helical" evidence="6">
    <location>
        <begin position="871"/>
        <end position="892"/>
    </location>
</feature>
<name>A0A371AW81_9FIRM</name>
<feature type="transmembrane region" description="Helical" evidence="6">
    <location>
        <begin position="449"/>
        <end position="470"/>
    </location>
</feature>
<reference evidence="8 9" key="1">
    <citation type="submission" date="2018-07" db="EMBL/GenBank/DDBJ databases">
        <title>Anaerosacharophilus polymeroproducens gen. nov. sp. nov., an anaerobic bacterium isolated from salt field.</title>
        <authorList>
            <person name="Kim W."/>
            <person name="Yang S.-H."/>
            <person name="Oh J."/>
            <person name="Lee J.-H."/>
            <person name="Kwon K.K."/>
        </authorList>
    </citation>
    <scope>NUCLEOTIDE SEQUENCE [LARGE SCALE GENOMIC DNA]</scope>
    <source>
        <strain evidence="8 9">MCWD5</strain>
    </source>
</reference>
<feature type="transmembrane region" description="Helical" evidence="6">
    <location>
        <begin position="545"/>
        <end position="564"/>
    </location>
</feature>
<dbReference type="GO" id="GO:0005886">
    <property type="term" value="C:plasma membrane"/>
    <property type="evidence" value="ECO:0007669"/>
    <property type="project" value="UniProtKB-SubCell"/>
</dbReference>
<keyword evidence="9" id="KW-1185">Reference proteome</keyword>
<dbReference type="InterPro" id="IPR050250">
    <property type="entry name" value="Macrolide_Exporter_MacB"/>
</dbReference>
<sequence length="956" mass="107536">MTKRLVLYLIRKRVRTVIVLGILFIITFMGILSITTQVNIEKTLAALREKTGACFAVEGKHDRNVQENWHFEPALSGGTSFYIGPDVDEALVSDIMEQEGLLSYDLYGNIPMYLENGKIFPGLWSDEYGFFYDGQKEEELPANELDLLWYGRMARNQIGLQGHADISKAVQFRSGNYSLAEGEFPSGKDAYEILISKQLAELNGFQIGDFIELSQKKCSWDSESMKMQEEDYFINENGPYKCKIVGIYTINVGGEYSKLTPEDSIPRNIIFGTFRFLDELKDPCATYDTEESKPHKYLNATFFVKDANQLDSVISNLIQKKVVDETYFKIYKDNTAFAQSANALNNMRIITWILTVLILGGGIALLLLLEKMWIEGRKRETGIYLASGIGKKQILGQYFLEQFFCLIPAVGVSSILSVIVAPKLGQLLFRSSGGAEEILLKDWSIHVGWMPIVIVALSSVVLCVVGTLIPGKKLIEMSPRELYSNLSIPVRIKTGWKKKRDKKVQEARKQRYSRWDKVLASHHYDCSNWKWRSITYLVRNRNRTVGMFLILFLTTTLLLSSLVIQEAAREGKRQLASSIGASFQIKKTEGKKVTQELADAVGKMKGIRSYNTTSISSPATKDLQLIPGHFAGSGEIWEKVPRVISCNASSNVHFFRDGEVKMKEGRELERDDSNACLISEDLAKQNKLSVGDSITLWLAEELAPEKKESINEEKQVEIVGIYSIETTDLVSDKSTEADKYANMIFTDAVTGDWLQTRLYGLETGEVNDNAEFFLSDPEQMESILAQIQEKYEVTKQQLTKNDKKYQESAASLTQLDSVMKILEKATIFISLFVLALVLTLWARERIQEIGIYLAGGIGKREILLQMLGEKLLIGITSFFAAVIVVAAFGTTLEQWMKNSVTKETAESLSGLQVFPDMKTLFVSFGLEMGIVLLAVGVSLLAVMRFKPKHILSQMSE</sequence>
<protein>
    <submittedName>
        <fullName evidence="8">ABC transporter permease</fullName>
    </submittedName>
</protein>
<evidence type="ECO:0000313" key="9">
    <source>
        <dbReference type="Proteomes" id="UP000255036"/>
    </source>
</evidence>
<feature type="transmembrane region" description="Helical" evidence="6">
    <location>
        <begin position="825"/>
        <end position="842"/>
    </location>
</feature>
<keyword evidence="4 6" id="KW-1133">Transmembrane helix</keyword>
<feature type="domain" description="ABC3 transporter permease C-terminal" evidence="7">
    <location>
        <begin position="353"/>
        <end position="479"/>
    </location>
</feature>
<feature type="transmembrane region" description="Helical" evidence="6">
    <location>
        <begin position="920"/>
        <end position="942"/>
    </location>
</feature>
<evidence type="ECO:0000256" key="1">
    <source>
        <dbReference type="ARBA" id="ARBA00004651"/>
    </source>
</evidence>
<dbReference type="AlphaFoldDB" id="A0A371AW81"/>
<dbReference type="PANTHER" id="PTHR30572">
    <property type="entry name" value="MEMBRANE COMPONENT OF TRANSPORTER-RELATED"/>
    <property type="match status" value="1"/>
</dbReference>
<feature type="transmembrane region" description="Helical" evidence="6">
    <location>
        <begin position="14"/>
        <end position="34"/>
    </location>
</feature>
<proteinExistence type="predicted"/>